<dbReference type="Pfam" id="PF12573">
    <property type="entry name" value="OxoDH_E1alpha_N"/>
    <property type="match status" value="1"/>
</dbReference>
<dbReference type="Pfam" id="PF00676">
    <property type="entry name" value="E1_dh"/>
    <property type="match status" value="1"/>
</dbReference>
<dbReference type="AlphaFoldDB" id="A0A8J6Q3L3"/>
<evidence type="ECO:0000256" key="4">
    <source>
        <dbReference type="RuleBase" id="RU365014"/>
    </source>
</evidence>
<dbReference type="InterPro" id="IPR050771">
    <property type="entry name" value="Alpha-ketoacid_DH_E1_comp"/>
</dbReference>
<dbReference type="RefSeq" id="WP_188164931.1">
    <property type="nucleotide sequence ID" value="NZ_JACVVX010000003.1"/>
</dbReference>
<feature type="region of interest" description="Disordered" evidence="5">
    <location>
        <begin position="368"/>
        <end position="389"/>
    </location>
</feature>
<dbReference type="EC" id="1.2.4.4" evidence="4"/>
<comment type="function">
    <text evidence="4">The branched-chain alpha-keto dehydrogenase complex catalyzes the overall conversion of alpha-keto acids to acyl-CoA and CO(2). It contains multiple copies of three enzymatic components: branched-chain alpha-keto acid decarboxylase (E1), lipoamide acyltransferase (E2) and lipoamide dehydrogenase (E3).</text>
</comment>
<comment type="caution">
    <text evidence="8">The sequence shown here is derived from an EMBL/GenBank/DDBJ whole genome shotgun (WGS) entry which is preliminary data.</text>
</comment>
<dbReference type="EMBL" id="JACVVX010000003">
    <property type="protein sequence ID" value="MBD0415520.1"/>
    <property type="molecule type" value="Genomic_DNA"/>
</dbReference>
<accession>A0A8J6Q3L3</accession>
<protein>
    <recommendedName>
        <fullName evidence="4">2-oxoisovalerate dehydrogenase subunit alpha</fullName>
        <ecNumber evidence="4">1.2.4.4</ecNumber>
    </recommendedName>
    <alternativeName>
        <fullName evidence="4">Branched-chain alpha-keto acid dehydrogenase E1 component alpha chain</fullName>
    </alternativeName>
</protein>
<dbReference type="GO" id="GO:0009083">
    <property type="term" value="P:branched-chain amino acid catabolic process"/>
    <property type="evidence" value="ECO:0007669"/>
    <property type="project" value="TreeGrafter"/>
</dbReference>
<dbReference type="GO" id="GO:0003863">
    <property type="term" value="F:branched-chain 2-oxo acid dehydrogenase activity"/>
    <property type="evidence" value="ECO:0007669"/>
    <property type="project" value="UniProtKB-EC"/>
</dbReference>
<dbReference type="InterPro" id="IPR029061">
    <property type="entry name" value="THDP-binding"/>
</dbReference>
<dbReference type="PANTHER" id="PTHR43380">
    <property type="entry name" value="2-OXOISOVALERATE DEHYDROGENASE SUBUNIT ALPHA, MITOCHONDRIAL"/>
    <property type="match status" value="1"/>
</dbReference>
<reference evidence="8" key="1">
    <citation type="submission" date="2020-09" db="EMBL/GenBank/DDBJ databases">
        <title>Genome seq and assembly of Tianweitania sp.</title>
        <authorList>
            <person name="Chhetri G."/>
        </authorList>
    </citation>
    <scope>NUCLEOTIDE SEQUENCE</scope>
    <source>
        <strain evidence="8">Rool2</strain>
    </source>
</reference>
<organism evidence="8 9">
    <name type="scientific">Oryzicola mucosus</name>
    <dbReference type="NCBI Taxonomy" id="2767425"/>
    <lineage>
        <taxon>Bacteria</taxon>
        <taxon>Pseudomonadati</taxon>
        <taxon>Pseudomonadota</taxon>
        <taxon>Alphaproteobacteria</taxon>
        <taxon>Hyphomicrobiales</taxon>
        <taxon>Phyllobacteriaceae</taxon>
        <taxon>Oryzicola</taxon>
    </lineage>
</organism>
<feature type="region of interest" description="Disordered" evidence="5">
    <location>
        <begin position="1"/>
        <end position="22"/>
    </location>
</feature>
<dbReference type="Gene3D" id="3.40.50.970">
    <property type="match status" value="1"/>
</dbReference>
<dbReference type="InterPro" id="IPR022593">
    <property type="entry name" value="Oxoisoval_DH_suAlpha_N_dom"/>
</dbReference>
<evidence type="ECO:0000256" key="1">
    <source>
        <dbReference type="ARBA" id="ARBA00001964"/>
    </source>
</evidence>
<proteinExistence type="inferred from homology"/>
<evidence type="ECO:0000256" key="2">
    <source>
        <dbReference type="ARBA" id="ARBA00023002"/>
    </source>
</evidence>
<evidence type="ECO:0000259" key="6">
    <source>
        <dbReference type="Pfam" id="PF00676"/>
    </source>
</evidence>
<evidence type="ECO:0000313" key="9">
    <source>
        <dbReference type="Proteomes" id="UP000643405"/>
    </source>
</evidence>
<feature type="domain" description="2-oxoisovalerate dehydrogenase E1 alpha subunit N-terminal" evidence="7">
    <location>
        <begin position="5"/>
        <end position="45"/>
    </location>
</feature>
<name>A0A8J6Q3L3_9HYPH</name>
<dbReference type="PANTHER" id="PTHR43380:SF1">
    <property type="entry name" value="2-OXOISOVALERATE DEHYDROGENASE SUBUNIT ALPHA, MITOCHONDRIAL"/>
    <property type="match status" value="1"/>
</dbReference>
<evidence type="ECO:0000256" key="3">
    <source>
        <dbReference type="ARBA" id="ARBA00023052"/>
    </source>
</evidence>
<comment type="catalytic activity">
    <reaction evidence="4">
        <text>N(6)-[(R)-lipoyl]-L-lysyl-[protein] + 3-methyl-2-oxobutanoate + H(+) = N(6)-[(R)-S(8)-2-methylpropanoyldihydrolipoyl]-L-lysyl-[protein] + CO2</text>
        <dbReference type="Rhea" id="RHEA:13457"/>
        <dbReference type="Rhea" id="RHEA-COMP:10474"/>
        <dbReference type="Rhea" id="RHEA-COMP:10497"/>
        <dbReference type="ChEBI" id="CHEBI:11851"/>
        <dbReference type="ChEBI" id="CHEBI:15378"/>
        <dbReference type="ChEBI" id="CHEBI:16526"/>
        <dbReference type="ChEBI" id="CHEBI:83099"/>
        <dbReference type="ChEBI" id="CHEBI:83142"/>
        <dbReference type="EC" id="1.2.4.4"/>
    </reaction>
</comment>
<sequence length="410" mass="45846">MDEKPRLSLHVPEPPVRPGQKGDYTHLRFSAPGEVRRPPVDVDPMDIHDLAYKLIRVQDDDGNAVGPWASSVDPDRLRKGLRAMLKTRAYDARMMKMQRQGQTSFYMQCTGEEAIACGFQASLEKGDMNFPTYRQQGLLIAQDWPLVDMMCQILSNEKDRLKGRQLPVMYSVKDAGFFSISGNLGTQYVQAVGWAMASAIRNDSRIAAAWIGDGSTAESDFHAALVFASVYRPPVVLNVVNNQWAISTNQAMAGGENTTFAARAHGYGIPSLRVDGNDYLAVLAASSWAVERARRNLGPTLIEWVTYRVAPHSTSDDPSKYRPKDDQKAWPLGDPVERLKLHLTKLGEWSEERHVQAKAELEEEVSAAAKEARSYGTLQEGAKTSPAEMFEDVYKEMPPHLREQRQQMGY</sequence>
<evidence type="ECO:0000256" key="5">
    <source>
        <dbReference type="SAM" id="MobiDB-lite"/>
    </source>
</evidence>
<comment type="similarity">
    <text evidence="4">Belongs to the BCKDHA family.</text>
</comment>
<evidence type="ECO:0000313" key="8">
    <source>
        <dbReference type="EMBL" id="MBD0415520.1"/>
    </source>
</evidence>
<dbReference type="CDD" id="cd02000">
    <property type="entry name" value="TPP_E1_PDC_ADC_BCADC"/>
    <property type="match status" value="1"/>
</dbReference>
<comment type="cofactor">
    <cofactor evidence="1 4">
        <name>thiamine diphosphate</name>
        <dbReference type="ChEBI" id="CHEBI:58937"/>
    </cofactor>
</comment>
<feature type="domain" description="Dehydrogenase E1 component" evidence="6">
    <location>
        <begin position="82"/>
        <end position="378"/>
    </location>
</feature>
<keyword evidence="9" id="KW-1185">Reference proteome</keyword>
<dbReference type="SUPFAM" id="SSF52518">
    <property type="entry name" value="Thiamin diphosphate-binding fold (THDP-binding)"/>
    <property type="match status" value="1"/>
</dbReference>
<gene>
    <name evidence="8" type="ORF">ICI42_12695</name>
</gene>
<keyword evidence="3 4" id="KW-0786">Thiamine pyrophosphate</keyword>
<keyword evidence="2 4" id="KW-0560">Oxidoreductase</keyword>
<evidence type="ECO:0000259" key="7">
    <source>
        <dbReference type="Pfam" id="PF12573"/>
    </source>
</evidence>
<dbReference type="Proteomes" id="UP000643405">
    <property type="component" value="Unassembled WGS sequence"/>
</dbReference>
<dbReference type="InterPro" id="IPR001017">
    <property type="entry name" value="DH_E1"/>
</dbReference>